<sequence length="90" mass="10370">MWLLCNGKLQTKDKWLQWLVVDNDDCVLSGIKNYKKSMLMVLVMTSQGDCSSLFSVVLSMLFGGKGIKRVFQQKCVEVDEWDFSISIFEH</sequence>
<reference evidence="1 2" key="1">
    <citation type="submission" date="2024-01" db="EMBL/GenBank/DDBJ databases">
        <title>The complete chloroplast genome sequence of Lithospermum erythrorhizon: insights into the phylogenetic relationship among Boraginaceae species and the maternal lineages of purple gromwells.</title>
        <authorList>
            <person name="Okada T."/>
            <person name="Watanabe K."/>
        </authorList>
    </citation>
    <scope>NUCLEOTIDE SEQUENCE [LARGE SCALE GENOMIC DNA]</scope>
</reference>
<organism evidence="1 2">
    <name type="scientific">Lithospermum erythrorhizon</name>
    <name type="common">Purple gromwell</name>
    <name type="synonym">Lithospermum officinale var. erythrorhizon</name>
    <dbReference type="NCBI Taxonomy" id="34254"/>
    <lineage>
        <taxon>Eukaryota</taxon>
        <taxon>Viridiplantae</taxon>
        <taxon>Streptophyta</taxon>
        <taxon>Embryophyta</taxon>
        <taxon>Tracheophyta</taxon>
        <taxon>Spermatophyta</taxon>
        <taxon>Magnoliopsida</taxon>
        <taxon>eudicotyledons</taxon>
        <taxon>Gunneridae</taxon>
        <taxon>Pentapetalae</taxon>
        <taxon>asterids</taxon>
        <taxon>lamiids</taxon>
        <taxon>Boraginales</taxon>
        <taxon>Boraginaceae</taxon>
        <taxon>Boraginoideae</taxon>
        <taxon>Lithospermeae</taxon>
        <taxon>Lithospermum</taxon>
    </lineage>
</organism>
<evidence type="ECO:0000313" key="1">
    <source>
        <dbReference type="EMBL" id="GAA0175523.1"/>
    </source>
</evidence>
<dbReference type="Proteomes" id="UP001454036">
    <property type="component" value="Unassembled WGS sequence"/>
</dbReference>
<dbReference type="AlphaFoldDB" id="A0AAV3RHM7"/>
<name>A0AAV3RHM7_LITER</name>
<dbReference type="EMBL" id="BAABME010027405">
    <property type="protein sequence ID" value="GAA0175523.1"/>
    <property type="molecule type" value="Genomic_DNA"/>
</dbReference>
<proteinExistence type="predicted"/>
<keyword evidence="2" id="KW-1185">Reference proteome</keyword>
<accession>A0AAV3RHM7</accession>
<comment type="caution">
    <text evidence="1">The sequence shown here is derived from an EMBL/GenBank/DDBJ whole genome shotgun (WGS) entry which is preliminary data.</text>
</comment>
<evidence type="ECO:0000313" key="2">
    <source>
        <dbReference type="Proteomes" id="UP001454036"/>
    </source>
</evidence>
<gene>
    <name evidence="1" type="ORF">LIER_41930</name>
</gene>
<protein>
    <submittedName>
        <fullName evidence="1">Uncharacterized protein</fullName>
    </submittedName>
</protein>